<evidence type="ECO:0000313" key="1">
    <source>
        <dbReference type="EMBL" id="GMT08826.1"/>
    </source>
</evidence>
<dbReference type="Proteomes" id="UP001432322">
    <property type="component" value="Unassembled WGS sequence"/>
</dbReference>
<dbReference type="EMBL" id="BTSY01000001">
    <property type="protein sequence ID" value="GMT08826.1"/>
    <property type="molecule type" value="Genomic_DNA"/>
</dbReference>
<proteinExistence type="predicted"/>
<dbReference type="AlphaFoldDB" id="A0AAV5UQT9"/>
<sequence length="107" mass="11916">PGTDSGFSSPIAALPHCSTFNPLDSPSCSRIRRRLSYESIDTPTTRDQATQTEEQLTGADIANCRRIGRKLLSLCDDFDRDFCQPPQSETASSSSSSYFSQLLRRFF</sequence>
<accession>A0AAV5UQT9</accession>
<organism evidence="1 2">
    <name type="scientific">Pristionchus fissidentatus</name>
    <dbReference type="NCBI Taxonomy" id="1538716"/>
    <lineage>
        <taxon>Eukaryota</taxon>
        <taxon>Metazoa</taxon>
        <taxon>Ecdysozoa</taxon>
        <taxon>Nematoda</taxon>
        <taxon>Chromadorea</taxon>
        <taxon>Rhabditida</taxon>
        <taxon>Rhabditina</taxon>
        <taxon>Diplogasteromorpha</taxon>
        <taxon>Diplogasteroidea</taxon>
        <taxon>Neodiplogasteridae</taxon>
        <taxon>Pristionchus</taxon>
    </lineage>
</organism>
<comment type="caution">
    <text evidence="1">The sequence shown here is derived from an EMBL/GenBank/DDBJ whole genome shotgun (WGS) entry which is preliminary data.</text>
</comment>
<reference evidence="1" key="1">
    <citation type="submission" date="2023-10" db="EMBL/GenBank/DDBJ databases">
        <title>Genome assembly of Pristionchus species.</title>
        <authorList>
            <person name="Yoshida K."/>
            <person name="Sommer R.J."/>
        </authorList>
    </citation>
    <scope>NUCLEOTIDE SEQUENCE</scope>
    <source>
        <strain evidence="1">RS5133</strain>
    </source>
</reference>
<name>A0AAV5UQT9_9BILA</name>
<protein>
    <submittedName>
        <fullName evidence="1">Uncharacterized protein</fullName>
    </submittedName>
</protein>
<evidence type="ECO:0000313" key="2">
    <source>
        <dbReference type="Proteomes" id="UP001432322"/>
    </source>
</evidence>
<keyword evidence="2" id="KW-1185">Reference proteome</keyword>
<feature type="non-terminal residue" evidence="1">
    <location>
        <position position="1"/>
    </location>
</feature>
<gene>
    <name evidence="1" type="ORF">PFISCL1PPCAC_123</name>
</gene>